<name>A0A336LTE3_CULSO</name>
<proteinExistence type="predicted"/>
<gene>
    <name evidence="1" type="primary">CSON004385</name>
</gene>
<dbReference type="VEuPathDB" id="VectorBase:CSON004385"/>
<protein>
    <submittedName>
        <fullName evidence="1">CSON004385 protein</fullName>
    </submittedName>
</protein>
<reference evidence="1" key="1">
    <citation type="submission" date="2018-07" db="EMBL/GenBank/DDBJ databases">
        <authorList>
            <person name="Quirk P.G."/>
            <person name="Krulwich T.A."/>
        </authorList>
    </citation>
    <scope>NUCLEOTIDE SEQUENCE</scope>
</reference>
<evidence type="ECO:0000313" key="1">
    <source>
        <dbReference type="EMBL" id="SSX21306.1"/>
    </source>
</evidence>
<dbReference type="EMBL" id="UFQT01000186">
    <property type="protein sequence ID" value="SSX21306.1"/>
    <property type="molecule type" value="Genomic_DNA"/>
</dbReference>
<accession>A0A336LTE3</accession>
<sequence length="89" mass="10335">MDQTFSWLYLKNDVVPFYKCTTSMPNDENKVIINYLKCHGKSPFIPIPRFRQAATIKLNFTLGIKFYQLSMVLAADKNLTINKGLKEMK</sequence>
<dbReference type="AlphaFoldDB" id="A0A336LTE3"/>
<organism evidence="1">
    <name type="scientific">Culicoides sonorensis</name>
    <name type="common">Biting midge</name>
    <dbReference type="NCBI Taxonomy" id="179676"/>
    <lineage>
        <taxon>Eukaryota</taxon>
        <taxon>Metazoa</taxon>
        <taxon>Ecdysozoa</taxon>
        <taxon>Arthropoda</taxon>
        <taxon>Hexapoda</taxon>
        <taxon>Insecta</taxon>
        <taxon>Pterygota</taxon>
        <taxon>Neoptera</taxon>
        <taxon>Endopterygota</taxon>
        <taxon>Diptera</taxon>
        <taxon>Nematocera</taxon>
        <taxon>Chironomoidea</taxon>
        <taxon>Ceratopogonidae</taxon>
        <taxon>Ceratopogoninae</taxon>
        <taxon>Culicoides</taxon>
        <taxon>Monoculicoides</taxon>
    </lineage>
</organism>